<dbReference type="Pfam" id="PF16531">
    <property type="entry name" value="SAS-6_N"/>
    <property type="match status" value="1"/>
</dbReference>
<evidence type="ECO:0000256" key="4">
    <source>
        <dbReference type="ARBA" id="ARBA00023212"/>
    </source>
</evidence>
<dbReference type="InterPro" id="IPR038558">
    <property type="entry name" value="SAS-6_N_sf"/>
</dbReference>
<dbReference type="Proteomes" id="UP000000673">
    <property type="component" value="Unassembled WGS sequence"/>
</dbReference>
<dbReference type="GO" id="GO:0005813">
    <property type="term" value="C:centrosome"/>
    <property type="evidence" value="ECO:0007669"/>
    <property type="project" value="UniProtKB-SubCell"/>
</dbReference>
<dbReference type="STRING" id="43151.W5JB71"/>
<accession>W5JB71</accession>
<dbReference type="EnsemblMetazoa" id="ADAC008386-RA">
    <property type="protein sequence ID" value="ADAC008386-PA"/>
    <property type="gene ID" value="ADAC008386"/>
</dbReference>
<dbReference type="HOGENOM" id="CLU_592145_0_0_1"/>
<reference evidence="8 10" key="1">
    <citation type="journal article" date="2010" name="BMC Genomics">
        <title>Combination of measures distinguishes pre-miRNAs from other stem-loops in the genome of the newly sequenced Anopheles darlingi.</title>
        <authorList>
            <person name="Mendes N.D."/>
            <person name="Freitas A.T."/>
            <person name="Vasconcelos A.T."/>
            <person name="Sagot M.F."/>
        </authorList>
    </citation>
    <scope>NUCLEOTIDE SEQUENCE</scope>
</reference>
<comment type="subcellular location">
    <subcellularLocation>
        <location evidence="1">Cytoplasm</location>
        <location evidence="1">Cytoskeleton</location>
        <location evidence="1">Microtubule organizing center</location>
        <location evidence="1">Centrosome</location>
    </subcellularLocation>
</comment>
<evidence type="ECO:0000313" key="9">
    <source>
        <dbReference type="EnsemblMetazoa" id="ADAC008386-PA"/>
    </source>
</evidence>
<dbReference type="GO" id="GO:0007099">
    <property type="term" value="P:centriole replication"/>
    <property type="evidence" value="ECO:0007669"/>
    <property type="project" value="TreeGrafter"/>
</dbReference>
<feature type="domain" description="Spindle assembly abnormal protein 6 N-terminal" evidence="7">
    <location>
        <begin position="40"/>
        <end position="137"/>
    </location>
</feature>
<dbReference type="Gene3D" id="2.170.210.20">
    <property type="entry name" value="Spindle assembly abnormal protein 6, N-terminal domain"/>
    <property type="match status" value="1"/>
</dbReference>
<dbReference type="EMBL" id="ADMH02002005">
    <property type="protein sequence ID" value="ETN60009.1"/>
    <property type="molecule type" value="Genomic_DNA"/>
</dbReference>
<evidence type="ECO:0000256" key="6">
    <source>
        <dbReference type="SAM" id="Coils"/>
    </source>
</evidence>
<dbReference type="VEuPathDB" id="VectorBase:ADAR2_005431"/>
<dbReference type="GO" id="GO:0005814">
    <property type="term" value="C:centriole"/>
    <property type="evidence" value="ECO:0007669"/>
    <property type="project" value="TreeGrafter"/>
</dbReference>
<keyword evidence="5" id="KW-0131">Cell cycle</keyword>
<evidence type="ECO:0000313" key="10">
    <source>
        <dbReference type="Proteomes" id="UP000000673"/>
    </source>
</evidence>
<reference evidence="8" key="2">
    <citation type="submission" date="2010-05" db="EMBL/GenBank/DDBJ databases">
        <authorList>
            <person name="Almeida L.G."/>
            <person name="Nicolas M.F."/>
            <person name="Souza R.C."/>
            <person name="Vasconcelos A.T.R."/>
        </authorList>
    </citation>
    <scope>NUCLEOTIDE SEQUENCE</scope>
</reference>
<dbReference type="VEuPathDB" id="VectorBase:ADAC008386"/>
<keyword evidence="2" id="KW-0963">Cytoplasm</keyword>
<keyword evidence="3 6" id="KW-0175">Coiled coil</keyword>
<evidence type="ECO:0000256" key="3">
    <source>
        <dbReference type="ARBA" id="ARBA00023054"/>
    </source>
</evidence>
<feature type="coiled-coil region" evidence="6">
    <location>
        <begin position="305"/>
        <end position="409"/>
    </location>
</feature>
<organism evidence="8">
    <name type="scientific">Anopheles darlingi</name>
    <name type="common">Mosquito</name>
    <dbReference type="NCBI Taxonomy" id="43151"/>
    <lineage>
        <taxon>Eukaryota</taxon>
        <taxon>Metazoa</taxon>
        <taxon>Ecdysozoa</taxon>
        <taxon>Arthropoda</taxon>
        <taxon>Hexapoda</taxon>
        <taxon>Insecta</taxon>
        <taxon>Pterygota</taxon>
        <taxon>Neoptera</taxon>
        <taxon>Endopterygota</taxon>
        <taxon>Diptera</taxon>
        <taxon>Nematocera</taxon>
        <taxon>Culicoidea</taxon>
        <taxon>Culicidae</taxon>
        <taxon>Anophelinae</taxon>
        <taxon>Anopheles</taxon>
    </lineage>
</organism>
<evidence type="ECO:0000256" key="2">
    <source>
        <dbReference type="ARBA" id="ARBA00022490"/>
    </source>
</evidence>
<dbReference type="PANTHER" id="PTHR44281:SF2">
    <property type="entry name" value="SPINDLE ASSEMBLY ABNORMAL PROTEIN 6 HOMOLOG"/>
    <property type="match status" value="1"/>
</dbReference>
<dbReference type="FunCoup" id="W5JB71">
    <property type="interactions" value="484"/>
</dbReference>
<evidence type="ECO:0000259" key="7">
    <source>
        <dbReference type="Pfam" id="PF16531"/>
    </source>
</evidence>
<dbReference type="InterPro" id="IPR032396">
    <property type="entry name" value="SAS-6_N"/>
</dbReference>
<reference evidence="8" key="3">
    <citation type="journal article" date="2013" name="Nucleic Acids Res.">
        <title>The genome of Anopheles darlingi, the main neotropical malaria vector.</title>
        <authorList>
            <person name="Marinotti O."/>
            <person name="Cerqueira G.C."/>
            <person name="de Almeida L.G."/>
            <person name="Ferro M.I."/>
            <person name="Loreto E.L."/>
            <person name="Zaha A."/>
            <person name="Teixeira S.M."/>
            <person name="Wespiser A.R."/>
            <person name="Almeida E Silva A."/>
            <person name="Schlindwein A.D."/>
            <person name="Pacheco A.C."/>
            <person name="Silva A.L."/>
            <person name="Graveley B.R."/>
            <person name="Walenz B.P."/>
            <person name="Lima Bde A."/>
            <person name="Ribeiro C.A."/>
            <person name="Nunes-Silva C.G."/>
            <person name="de Carvalho C.R."/>
            <person name="Soares C.M."/>
            <person name="de Menezes C.B."/>
            <person name="Matiolli C."/>
            <person name="Caffrey D."/>
            <person name="Araujo D.A."/>
            <person name="de Oliveira D.M."/>
            <person name="Golenbock D."/>
            <person name="Grisard E.C."/>
            <person name="Fantinatti-Garboggini F."/>
            <person name="de Carvalho F.M."/>
            <person name="Barcellos F.G."/>
            <person name="Prosdocimi F."/>
            <person name="May G."/>
            <person name="Azevedo Junior G.M."/>
            <person name="Guimaraes G.M."/>
            <person name="Goldman G.H."/>
            <person name="Padilha I.Q."/>
            <person name="Batista Jda S."/>
            <person name="Ferro J.A."/>
            <person name="Ribeiro J.M."/>
            <person name="Fietto J.L."/>
            <person name="Dabbas K.M."/>
            <person name="Cerdeira L."/>
            <person name="Agnez-Lima L.F."/>
            <person name="Brocchi M."/>
            <person name="de Carvalho M.O."/>
            <person name="Teixeira Mde M."/>
            <person name="Diniz Maia Mde M."/>
            <person name="Goldman M.H."/>
            <person name="Cruz Schneider M.P."/>
            <person name="Felipe M.S."/>
            <person name="Hungria M."/>
            <person name="Nicolas M.F."/>
            <person name="Pereira M."/>
            <person name="Montes M.A."/>
            <person name="Cantao M.E."/>
            <person name="Vincentz M."/>
            <person name="Rafael M.S."/>
            <person name="Silverman N."/>
            <person name="Stoco P.H."/>
            <person name="Souza R.C."/>
            <person name="Vicentini R."/>
            <person name="Gazzinelli R.T."/>
            <person name="Neves Rde O."/>
            <person name="Silva R."/>
            <person name="Astolfi-Filho S."/>
            <person name="Maciel T.E."/>
            <person name="Urmenyi T.P."/>
            <person name="Tadei W.P."/>
            <person name="Camargo E.P."/>
            <person name="de Vasconcelos A.T."/>
        </authorList>
    </citation>
    <scope>NUCLEOTIDE SEQUENCE</scope>
</reference>
<keyword evidence="10" id="KW-1185">Reference proteome</keyword>
<protein>
    <submittedName>
        <fullName evidence="8">Type II keratin</fullName>
    </submittedName>
</protein>
<dbReference type="AlphaFoldDB" id="W5JB71"/>
<feature type="coiled-coil region" evidence="6">
    <location>
        <begin position="228"/>
        <end position="255"/>
    </location>
</feature>
<dbReference type="eggNOG" id="ENOG502QQ4W">
    <property type="taxonomic scope" value="Eukaryota"/>
</dbReference>
<evidence type="ECO:0000256" key="1">
    <source>
        <dbReference type="ARBA" id="ARBA00004300"/>
    </source>
</evidence>
<evidence type="ECO:0000313" key="8">
    <source>
        <dbReference type="EMBL" id="ETN60009.1"/>
    </source>
</evidence>
<reference evidence="9" key="4">
    <citation type="submission" date="2015-06" db="UniProtKB">
        <authorList>
            <consortium name="EnsemblMetazoa"/>
        </authorList>
    </citation>
    <scope>IDENTIFICATION</scope>
</reference>
<keyword evidence="4" id="KW-0206">Cytoskeleton</keyword>
<dbReference type="OrthoDB" id="49058at2759"/>
<gene>
    <name evidence="8" type="ORF">AND_008386</name>
</gene>
<name>W5JB71_ANODA</name>
<dbReference type="OMA" id="HMAMKIK"/>
<dbReference type="PANTHER" id="PTHR44281">
    <property type="entry name" value="SPINDLE ASSEMBLY ABNORMAL PROTEIN 6 HOMOLOG"/>
    <property type="match status" value="1"/>
</dbReference>
<evidence type="ECO:0000256" key="5">
    <source>
        <dbReference type="ARBA" id="ARBA00023306"/>
    </source>
</evidence>
<sequence length="462" mass="53644">MDSYFINDQRRQFVKVLFPSVSLHVGVENGGMRSLELFDVVVEKMETQNLMQIRMTQSNDHSKMFLSTIDTSAYEEIRVQQALHVTFHGFTDHLIQILESCKKDELHISLVINNSRCTMQIYEKSSFKNLTHLFLTMDSASTEAVLYHLNQQLQKLYAQITGSSSQVNKYQLEIRLKDETIEQLRNEICSLNGKFANQENLLFTRNAEEITSLHQSLKRLGESKELEEKRLKAIINSMQEKIDQLSKESADRAEQIILETTRYENIREENVKLRSLNTLIKEEIDRTKKELCLKQDRESKSGNMISEMKRQIQDMQNKAKLLEKQRSELEAELQAEKNICHTKKHALQISTDELANASVVISNLNKEIAVLKSKVDLRTAIAMRQEKIIQDNKVELKELKETVAAIQQEHLRNRATNEEYAQTVKRINEASNMIEEKYRKKINDMLMKLSDSHVYAVSMEGN</sequence>
<proteinExistence type="predicted"/>